<reference evidence="1 2" key="1">
    <citation type="submission" date="2020-09" db="EMBL/GenBank/DDBJ databases">
        <title>Genome sequences of type strains of Chitinophaga qingshengii and Chitinophaga varians.</title>
        <authorList>
            <person name="Kittiwongwattana C."/>
        </authorList>
    </citation>
    <scope>NUCLEOTIDE SEQUENCE [LARGE SCALE GENOMIC DNA]</scope>
    <source>
        <strain evidence="1 2">JCM 30026</strain>
    </source>
</reference>
<dbReference type="EMBL" id="JACVFC010000005">
    <property type="protein sequence ID" value="MBC9934090.1"/>
    <property type="molecule type" value="Genomic_DNA"/>
</dbReference>
<dbReference type="RefSeq" id="WP_188091213.1">
    <property type="nucleotide sequence ID" value="NZ_JACVFC010000005.1"/>
</dbReference>
<gene>
    <name evidence="1" type="ORF">ICL07_27125</name>
</gene>
<dbReference type="Proteomes" id="UP000659124">
    <property type="component" value="Unassembled WGS sequence"/>
</dbReference>
<protein>
    <recommendedName>
        <fullName evidence="3">DNA-deoxyinosine glycosylase</fullName>
    </recommendedName>
</protein>
<sequence>MAILTHRMKHHRINPETETLIIGTFNPDTDNNLADFFYGRQRNFLWTLIPVALGETSLKGRPKEEKKAFMAKHKIDFIDVISAVDVDEATNYQDDYLDNKVTAWTDVISEIDKLPHLKRICLTRRTFGGIPNIKAKVAAIKAHCDEKMIPFQFLTTPARGYHQAKQTEWTHFFRQHP</sequence>
<evidence type="ECO:0000313" key="2">
    <source>
        <dbReference type="Proteomes" id="UP000659124"/>
    </source>
</evidence>
<evidence type="ECO:0008006" key="3">
    <source>
        <dbReference type="Google" id="ProtNLM"/>
    </source>
</evidence>
<evidence type="ECO:0000313" key="1">
    <source>
        <dbReference type="EMBL" id="MBC9934090.1"/>
    </source>
</evidence>
<name>A0ABR7TWP6_9BACT</name>
<comment type="caution">
    <text evidence="1">The sequence shown here is derived from an EMBL/GenBank/DDBJ whole genome shotgun (WGS) entry which is preliminary data.</text>
</comment>
<keyword evidence="2" id="KW-1185">Reference proteome</keyword>
<organism evidence="1 2">
    <name type="scientific">Chitinophaga qingshengii</name>
    <dbReference type="NCBI Taxonomy" id="1569794"/>
    <lineage>
        <taxon>Bacteria</taxon>
        <taxon>Pseudomonadati</taxon>
        <taxon>Bacteroidota</taxon>
        <taxon>Chitinophagia</taxon>
        <taxon>Chitinophagales</taxon>
        <taxon>Chitinophagaceae</taxon>
        <taxon>Chitinophaga</taxon>
    </lineage>
</organism>
<proteinExistence type="predicted"/>
<accession>A0ABR7TWP6</accession>
<dbReference type="InterPro" id="IPR036895">
    <property type="entry name" value="Uracil-DNA_glycosylase-like_sf"/>
</dbReference>
<dbReference type="Gene3D" id="3.40.470.10">
    <property type="entry name" value="Uracil-DNA glycosylase-like domain"/>
    <property type="match status" value="1"/>
</dbReference>